<dbReference type="Proteomes" id="UP000269883">
    <property type="component" value="Chromosome"/>
</dbReference>
<evidence type="ECO:0000313" key="3">
    <source>
        <dbReference type="EMBL" id="BBD09499.1"/>
    </source>
</evidence>
<evidence type="ECO:0000259" key="2">
    <source>
        <dbReference type="Pfam" id="PF01979"/>
    </source>
</evidence>
<sequence>MIPAMKAIRARTVVMTPEKVLDDGFIIFEDGRIKDVGPWRELSRSWSGPVEDLGEVTICAGVFNMHAHLELSHLHGQTVSGQGFTQWVKSLIALPMQDVEAKALDVAVAQLTDSGTAWVLDITSRNPAAVGNALERAGVGYGLGVEFFGFQTADDLVWPESTKELSEDQWRHVSAAGHALYSTHPETLRAAKAWCTANGRVFPMHLAEHTGETELLADGGGEFADLLRVRVLPDDFIAPGCGPVEYADRLGLLDEGTLAVHCVQVSEADIQRLAERGASVCLCPRSNQFIGVGRAPWKAMQDAGLNLCLGTDSLSSNHDLNVWNEAAYILEESGGELDFSEVLRWLTVNPARFLGLENTHGTLESGKVAGYSIVPDGIGR</sequence>
<dbReference type="KEGG" id="dfl:DFE_2773"/>
<protein>
    <submittedName>
        <fullName evidence="3">Amidohydrolase</fullName>
    </submittedName>
</protein>
<dbReference type="PANTHER" id="PTHR43794:SF11">
    <property type="entry name" value="AMIDOHYDROLASE-RELATED DOMAIN-CONTAINING PROTEIN"/>
    <property type="match status" value="1"/>
</dbReference>
<dbReference type="AlphaFoldDB" id="A0A2Z6B1V2"/>
<dbReference type="Gene3D" id="3.20.20.140">
    <property type="entry name" value="Metal-dependent hydrolases"/>
    <property type="match status" value="1"/>
</dbReference>
<dbReference type="InterPro" id="IPR006680">
    <property type="entry name" value="Amidohydro-rel"/>
</dbReference>
<organism evidence="3 4">
    <name type="scientific">Desulfovibrio ferrophilus</name>
    <dbReference type="NCBI Taxonomy" id="241368"/>
    <lineage>
        <taxon>Bacteria</taxon>
        <taxon>Pseudomonadati</taxon>
        <taxon>Thermodesulfobacteriota</taxon>
        <taxon>Desulfovibrionia</taxon>
        <taxon>Desulfovibrionales</taxon>
        <taxon>Desulfovibrionaceae</taxon>
        <taxon>Desulfovibrio</taxon>
    </lineage>
</organism>
<dbReference type="PANTHER" id="PTHR43794">
    <property type="entry name" value="AMINOHYDROLASE SSNA-RELATED"/>
    <property type="match status" value="1"/>
</dbReference>
<name>A0A2Z6B1V2_9BACT</name>
<reference evidence="3 4" key="1">
    <citation type="journal article" date="2018" name="Sci. Adv.">
        <title>Multi-heme cytochromes provide a pathway for survival in energy-limited environments.</title>
        <authorList>
            <person name="Deng X."/>
            <person name="Dohmae N."/>
            <person name="Nealson K.H."/>
            <person name="Hashimoto K."/>
            <person name="Okamoto A."/>
        </authorList>
    </citation>
    <scope>NUCLEOTIDE SEQUENCE [LARGE SCALE GENOMIC DNA]</scope>
    <source>
        <strain evidence="3 4">IS5</strain>
    </source>
</reference>
<dbReference type="SUPFAM" id="SSF51338">
    <property type="entry name" value="Composite domain of metallo-dependent hydrolases"/>
    <property type="match status" value="1"/>
</dbReference>
<accession>A0A2Z6B1V2</accession>
<gene>
    <name evidence="3" type="ORF">DFE_2773</name>
</gene>
<dbReference type="InterPro" id="IPR032466">
    <property type="entry name" value="Metal_Hydrolase"/>
</dbReference>
<proteinExistence type="predicted"/>
<keyword evidence="1 3" id="KW-0378">Hydrolase</keyword>
<dbReference type="GO" id="GO:0016810">
    <property type="term" value="F:hydrolase activity, acting on carbon-nitrogen (but not peptide) bonds"/>
    <property type="evidence" value="ECO:0007669"/>
    <property type="project" value="InterPro"/>
</dbReference>
<dbReference type="Pfam" id="PF01979">
    <property type="entry name" value="Amidohydro_1"/>
    <property type="match status" value="1"/>
</dbReference>
<dbReference type="SUPFAM" id="SSF51556">
    <property type="entry name" value="Metallo-dependent hydrolases"/>
    <property type="match status" value="1"/>
</dbReference>
<feature type="domain" description="Amidohydrolase-related" evidence="2">
    <location>
        <begin position="57"/>
        <end position="370"/>
    </location>
</feature>
<dbReference type="InterPro" id="IPR050287">
    <property type="entry name" value="MTA/SAH_deaminase"/>
</dbReference>
<evidence type="ECO:0000256" key="1">
    <source>
        <dbReference type="ARBA" id="ARBA00022801"/>
    </source>
</evidence>
<dbReference type="InterPro" id="IPR011059">
    <property type="entry name" value="Metal-dep_hydrolase_composite"/>
</dbReference>
<evidence type="ECO:0000313" key="4">
    <source>
        <dbReference type="Proteomes" id="UP000269883"/>
    </source>
</evidence>
<dbReference type="EMBL" id="AP017378">
    <property type="protein sequence ID" value="BBD09499.1"/>
    <property type="molecule type" value="Genomic_DNA"/>
</dbReference>
<keyword evidence="4" id="KW-1185">Reference proteome</keyword>